<dbReference type="InterPro" id="IPR013535">
    <property type="entry name" value="PUL_dom"/>
</dbReference>
<gene>
    <name evidence="3" type="ORF">ElyMa_000792000</name>
</gene>
<evidence type="ECO:0000313" key="3">
    <source>
        <dbReference type="EMBL" id="GFR89325.1"/>
    </source>
</evidence>
<evidence type="ECO:0000259" key="2">
    <source>
        <dbReference type="PROSITE" id="PS51396"/>
    </source>
</evidence>
<reference evidence="3 4" key="1">
    <citation type="journal article" date="2021" name="Elife">
        <title>Chloroplast acquisition without the gene transfer in kleptoplastic sea slugs, Plakobranchus ocellatus.</title>
        <authorList>
            <person name="Maeda T."/>
            <person name="Takahashi S."/>
            <person name="Yoshida T."/>
            <person name="Shimamura S."/>
            <person name="Takaki Y."/>
            <person name="Nagai Y."/>
            <person name="Toyoda A."/>
            <person name="Suzuki Y."/>
            <person name="Arimoto A."/>
            <person name="Ishii H."/>
            <person name="Satoh N."/>
            <person name="Nishiyama T."/>
            <person name="Hasebe M."/>
            <person name="Maruyama T."/>
            <person name="Minagawa J."/>
            <person name="Obokata J."/>
            <person name="Shigenobu S."/>
        </authorList>
    </citation>
    <scope>NUCLEOTIDE SEQUENCE [LARGE SCALE GENOMIC DNA]</scope>
</reference>
<protein>
    <submittedName>
        <fullName evidence="3">Phospholipase A-2-activating protein</fullName>
    </submittedName>
</protein>
<name>A0AAV4GXD8_9GAST</name>
<feature type="region of interest" description="Disordered" evidence="1">
    <location>
        <begin position="1"/>
        <end position="27"/>
    </location>
</feature>
<dbReference type="EMBL" id="BMAT01001619">
    <property type="protein sequence ID" value="GFR89325.1"/>
    <property type="molecule type" value="Genomic_DNA"/>
</dbReference>
<accession>A0AAV4GXD8</accession>
<proteinExistence type="predicted"/>
<sequence>MDGSSGGSDPFTGSGRYVPEGQDQSSAAANSHFPVKNYIFFDNISPSEQILGKLREFNKNVDQDQAVPEKSLDSLIPLIEGNTNAEGIKVLDKLISWPQEFVFPALDILRISIKQGEVSQLFCSRPGFIDLLVGHADPGSPAPCRMLVMRTFTNLFRYEDGVKLMLQHIDIVLQAAIGCRDLNTKNGQVAASTLLLNFCVKLSPVDDLDAKAKCLQASGELLAGSGKGLDPEASYRLLIGVGSLVHGDDGCKALAHSIDLPATIAVCQSSDTGKLAECARLLSQTLAS</sequence>
<keyword evidence="4" id="KW-1185">Reference proteome</keyword>
<dbReference type="Gene3D" id="1.25.10.10">
    <property type="entry name" value="Leucine-rich Repeat Variant"/>
    <property type="match status" value="1"/>
</dbReference>
<feature type="domain" description="PUL" evidence="2">
    <location>
        <begin position="31"/>
        <end position="285"/>
    </location>
</feature>
<dbReference type="InterPro" id="IPR011989">
    <property type="entry name" value="ARM-like"/>
</dbReference>
<evidence type="ECO:0000256" key="1">
    <source>
        <dbReference type="SAM" id="MobiDB-lite"/>
    </source>
</evidence>
<dbReference type="AlphaFoldDB" id="A0AAV4GXD8"/>
<dbReference type="PROSITE" id="PS51396">
    <property type="entry name" value="PUL"/>
    <property type="match status" value="1"/>
</dbReference>
<dbReference type="Pfam" id="PF08324">
    <property type="entry name" value="PUL"/>
    <property type="match status" value="1"/>
</dbReference>
<comment type="caution">
    <text evidence="3">The sequence shown here is derived from an EMBL/GenBank/DDBJ whole genome shotgun (WGS) entry which is preliminary data.</text>
</comment>
<dbReference type="Proteomes" id="UP000762676">
    <property type="component" value="Unassembled WGS sequence"/>
</dbReference>
<evidence type="ECO:0000313" key="4">
    <source>
        <dbReference type="Proteomes" id="UP000762676"/>
    </source>
</evidence>
<organism evidence="3 4">
    <name type="scientific">Elysia marginata</name>
    <dbReference type="NCBI Taxonomy" id="1093978"/>
    <lineage>
        <taxon>Eukaryota</taxon>
        <taxon>Metazoa</taxon>
        <taxon>Spiralia</taxon>
        <taxon>Lophotrochozoa</taxon>
        <taxon>Mollusca</taxon>
        <taxon>Gastropoda</taxon>
        <taxon>Heterobranchia</taxon>
        <taxon>Euthyneura</taxon>
        <taxon>Panpulmonata</taxon>
        <taxon>Sacoglossa</taxon>
        <taxon>Placobranchoidea</taxon>
        <taxon>Plakobranchidae</taxon>
        <taxon>Elysia</taxon>
    </lineage>
</organism>